<dbReference type="RefSeq" id="WP_378590602.1">
    <property type="nucleotide sequence ID" value="NZ_JBHSKD010000012.1"/>
</dbReference>
<accession>A0ABW0BJU3</accession>
<sequence>MTAPGPVVRRALPDAEYLPRVTVPERTARGTALRDQHPPERVARWRETEGRTDPVAILERQASSRIPELVPLRYSRMLESPFAFFRGAAAIMAADVSAAESPGLRAQLCGDAHLMNFGLFATPERTLVFGINDFDETLPGPLEWDVKRLAASVEVAGRDLGFSANRRRAATVATIAAYRRAMLEFAEMRNIDVWYARLPGDALAERLEQLSDKVSTKEVRKRVRRALERDHLKAFNRLIEDHDGVPRFIADPPVLVPAGDLLEGEQRDRYVEVVQDFLTQYRTGLSPDRRRLLESYQFVDMARKVVGVGSVGTRAWVVLFMGRDAGDPLLLQLKEAQPSVLAPYAGASVHDSEGRRVVEGQRLTQAAGDHMLGHYRLRAWDGLVHDFYVRQLWDGKASIDLTRLTAKGLTAYGDSCGWTLARAHARSGDRIAIAAWLGEDDAFEQAMADFAVEYADTNEADHARLQAAADEGRIQVAAD</sequence>
<evidence type="ECO:0000313" key="1">
    <source>
        <dbReference type="EMBL" id="MFC5177513.1"/>
    </source>
</evidence>
<name>A0ABW0BJU3_9ACTN</name>
<organism evidence="1 2">
    <name type="scientific">Nocardioides taihuensis</name>
    <dbReference type="NCBI Taxonomy" id="1835606"/>
    <lineage>
        <taxon>Bacteria</taxon>
        <taxon>Bacillati</taxon>
        <taxon>Actinomycetota</taxon>
        <taxon>Actinomycetes</taxon>
        <taxon>Propionibacteriales</taxon>
        <taxon>Nocardioidaceae</taxon>
        <taxon>Nocardioides</taxon>
    </lineage>
</organism>
<dbReference type="Pfam" id="PF10009">
    <property type="entry name" value="DUF2252"/>
    <property type="match status" value="1"/>
</dbReference>
<reference evidence="2" key="1">
    <citation type="journal article" date="2019" name="Int. J. Syst. Evol. Microbiol.">
        <title>The Global Catalogue of Microorganisms (GCM) 10K type strain sequencing project: providing services to taxonomists for standard genome sequencing and annotation.</title>
        <authorList>
            <consortium name="The Broad Institute Genomics Platform"/>
            <consortium name="The Broad Institute Genome Sequencing Center for Infectious Disease"/>
            <person name="Wu L."/>
            <person name="Ma J."/>
        </authorList>
    </citation>
    <scope>NUCLEOTIDE SEQUENCE [LARGE SCALE GENOMIC DNA]</scope>
    <source>
        <strain evidence="2">DFY41</strain>
    </source>
</reference>
<dbReference type="PANTHER" id="PTHR39441">
    <property type="entry name" value="DUF2252 DOMAIN-CONTAINING PROTEIN"/>
    <property type="match status" value="1"/>
</dbReference>
<dbReference type="InterPro" id="IPR018721">
    <property type="entry name" value="DUF2252"/>
</dbReference>
<evidence type="ECO:0000313" key="2">
    <source>
        <dbReference type="Proteomes" id="UP001596087"/>
    </source>
</evidence>
<comment type="caution">
    <text evidence="1">The sequence shown here is derived from an EMBL/GenBank/DDBJ whole genome shotgun (WGS) entry which is preliminary data.</text>
</comment>
<dbReference type="Proteomes" id="UP001596087">
    <property type="component" value="Unassembled WGS sequence"/>
</dbReference>
<keyword evidence="2" id="KW-1185">Reference proteome</keyword>
<proteinExistence type="predicted"/>
<dbReference type="EMBL" id="JBHSKD010000012">
    <property type="protein sequence ID" value="MFC5177513.1"/>
    <property type="molecule type" value="Genomic_DNA"/>
</dbReference>
<gene>
    <name evidence="1" type="ORF">ACFPGP_12570</name>
</gene>
<protein>
    <submittedName>
        <fullName evidence="1">DUF2252 domain-containing protein</fullName>
    </submittedName>
</protein>
<dbReference type="PANTHER" id="PTHR39441:SF1">
    <property type="entry name" value="DUF2252 DOMAIN-CONTAINING PROTEIN"/>
    <property type="match status" value="1"/>
</dbReference>